<evidence type="ECO:0000259" key="2">
    <source>
        <dbReference type="Pfam" id="PF07833"/>
    </source>
</evidence>
<gene>
    <name evidence="3" type="ORF">GCM10008013_11890</name>
</gene>
<accession>A0ABQ1Y9E2</accession>
<comment type="caution">
    <text evidence="3">The sequence shown here is derived from an EMBL/GenBank/DDBJ whole genome shotgun (WGS) entry which is preliminary data.</text>
</comment>
<dbReference type="InterPro" id="IPR012338">
    <property type="entry name" value="Beta-lactam/transpept-like"/>
</dbReference>
<dbReference type="Gene3D" id="3.40.710.10">
    <property type="entry name" value="DD-peptidase/beta-lactamase superfamily"/>
    <property type="match status" value="1"/>
</dbReference>
<protein>
    <recommendedName>
        <fullName evidence="5">CubicO group peptidase, beta-lactamase class C family</fullName>
    </recommendedName>
</protein>
<evidence type="ECO:0000313" key="3">
    <source>
        <dbReference type="EMBL" id="GGH16836.1"/>
    </source>
</evidence>
<dbReference type="SUPFAM" id="SSF55383">
    <property type="entry name" value="Copper amine oxidase, domain N"/>
    <property type="match status" value="1"/>
</dbReference>
<feature type="domain" description="Copper amine oxidase-like N-terminal" evidence="2">
    <location>
        <begin position="52"/>
        <end position="151"/>
    </location>
</feature>
<dbReference type="InterPro" id="IPR050491">
    <property type="entry name" value="AmpC-like"/>
</dbReference>
<dbReference type="EMBL" id="BMFT01000001">
    <property type="protein sequence ID" value="GGH16836.1"/>
    <property type="molecule type" value="Genomic_DNA"/>
</dbReference>
<dbReference type="Proteomes" id="UP000659344">
    <property type="component" value="Unassembled WGS sequence"/>
</dbReference>
<keyword evidence="4" id="KW-1185">Reference proteome</keyword>
<dbReference type="InterPro" id="IPR012854">
    <property type="entry name" value="Cu_amine_oxidase-like_N"/>
</dbReference>
<evidence type="ECO:0000259" key="1">
    <source>
        <dbReference type="Pfam" id="PF00144"/>
    </source>
</evidence>
<dbReference type="SUPFAM" id="SSF56601">
    <property type="entry name" value="beta-lactamase/transpeptidase-like"/>
    <property type="match status" value="1"/>
</dbReference>
<dbReference type="PANTHER" id="PTHR46825:SF9">
    <property type="entry name" value="BETA-LACTAMASE-RELATED DOMAIN-CONTAINING PROTEIN"/>
    <property type="match status" value="1"/>
</dbReference>
<sequence length="472" mass="51573">MKRTQHRTVLLLSYVLSAVVLMICTFSLNTSIVQASQNQATKDIPIEVTVKGEIPQWGIQPFLYNGTTYVPLRDTAEFLGASVRWNATKKSSQLDIQGDTIFHKPGTAIFDVNGYTIKAPANSLTRQGTTMVPLKSLADVLKANIRFTNQSLKAIDISPDNVSLLTKETEAADTYLKKQGFSGMALIANNGEVILRKGYGYGDENKLNRPDKETRIASLTKSFTAAAIMKLAEDGKLALNDTLEAYVPGFPEGSQITLHMLLSHTSGAAANFTRTDGMSLQSTVDELKKKPLDFKPGTDFKYSNGGYVLLAYIIEQTSGTSYGQYLNDTFFKPLGMKHTGEATPSKNTTKGFVLSKGQWEIADYYVSQSGTGTLYSTVDDLLKWDNALNTEQVLGQDSLDKLFTPYSSKNYGYGWMIKKLGNSTIVFHNGSGTGYSTGLSRELGGGITIILLGNHAGMDMLNLLDGVRESIR</sequence>
<reference evidence="4" key="1">
    <citation type="journal article" date="2019" name="Int. J. Syst. Evol. Microbiol.">
        <title>The Global Catalogue of Microorganisms (GCM) 10K type strain sequencing project: providing services to taxonomists for standard genome sequencing and annotation.</title>
        <authorList>
            <consortium name="The Broad Institute Genomics Platform"/>
            <consortium name="The Broad Institute Genome Sequencing Center for Infectious Disease"/>
            <person name="Wu L."/>
            <person name="Ma J."/>
        </authorList>
    </citation>
    <scope>NUCLEOTIDE SEQUENCE [LARGE SCALE GENOMIC DNA]</scope>
    <source>
        <strain evidence="4">CGMCC 1.12769</strain>
    </source>
</reference>
<dbReference type="Gene3D" id="3.30.457.10">
    <property type="entry name" value="Copper amine oxidase-like, N-terminal domain"/>
    <property type="match status" value="1"/>
</dbReference>
<dbReference type="InterPro" id="IPR036582">
    <property type="entry name" value="Mao_N_sf"/>
</dbReference>
<dbReference type="Pfam" id="PF00144">
    <property type="entry name" value="Beta-lactamase"/>
    <property type="match status" value="1"/>
</dbReference>
<name>A0ABQ1Y9E2_9BACL</name>
<proteinExistence type="predicted"/>
<evidence type="ECO:0000313" key="4">
    <source>
        <dbReference type="Proteomes" id="UP000659344"/>
    </source>
</evidence>
<dbReference type="InterPro" id="IPR001466">
    <property type="entry name" value="Beta-lactam-related"/>
</dbReference>
<dbReference type="PANTHER" id="PTHR46825">
    <property type="entry name" value="D-ALANYL-D-ALANINE-CARBOXYPEPTIDASE/ENDOPEPTIDASE AMPH"/>
    <property type="match status" value="1"/>
</dbReference>
<feature type="domain" description="Beta-lactamase-related" evidence="1">
    <location>
        <begin position="172"/>
        <end position="457"/>
    </location>
</feature>
<organism evidence="3 4">
    <name type="scientific">Paenibacillus segetis</name>
    <dbReference type="NCBI Taxonomy" id="1325360"/>
    <lineage>
        <taxon>Bacteria</taxon>
        <taxon>Bacillati</taxon>
        <taxon>Bacillota</taxon>
        <taxon>Bacilli</taxon>
        <taxon>Bacillales</taxon>
        <taxon>Paenibacillaceae</taxon>
        <taxon>Paenibacillus</taxon>
    </lineage>
</organism>
<evidence type="ECO:0008006" key="5">
    <source>
        <dbReference type="Google" id="ProtNLM"/>
    </source>
</evidence>
<dbReference type="Pfam" id="PF07833">
    <property type="entry name" value="Cu_amine_oxidN1"/>
    <property type="match status" value="1"/>
</dbReference>